<comment type="caution">
    <text evidence="3">The sequence shown here is derived from an EMBL/GenBank/DDBJ whole genome shotgun (WGS) entry which is preliminary data.</text>
</comment>
<dbReference type="PROSITE" id="PS50222">
    <property type="entry name" value="EF_HAND_2"/>
    <property type="match status" value="1"/>
</dbReference>
<evidence type="ECO:0000259" key="2">
    <source>
        <dbReference type="PROSITE" id="PS50222"/>
    </source>
</evidence>
<sequence>MNPPPIGSINSFLASTSPTLPSISPSIKILHLKPSSNIRDYTVKLPNVSNSSLKSQADENLVKNQYNLQLTNDHGLLRSFAHVDKFDRSLRDESSYNRSFKRVSAAIHFLNNNSPNEELIKSQIKETLKPITFKKIRNKCLSVDCAYIKVHEDETFKWVSKKGGNDSFSLPSNFIKFLNEFFDALDEDQSGNLTPDEFILPILAYGITTKPELIEKALLDVLGVKNLKDVKIAKDKFIGLFKEDIRTDTILSSLQSHTTEMLRQVEEKKFSKKLFRGYAMRSETKIEDIVPRTYCTLEEFIQMIDKWWFELLEKQNNKGQAEDEINKSTLADFLTEKRLVKNSVEAVRLALSLQIEGMINFESFKKIFLKPMLKSALINLATGLNNTAFAGSDSLIMRLARCQRKLMIAGISKRNNEISIQGRKALQAMAKYQEKHLETSRAKVMEEVKRELKKTEQSAEDKLMEYLYKINESAHDFLDRWGNVKTKIKNPWEIRDEIKKKRYKSVD</sequence>
<dbReference type="Proteomes" id="UP000187209">
    <property type="component" value="Unassembled WGS sequence"/>
</dbReference>
<dbReference type="InterPro" id="IPR018247">
    <property type="entry name" value="EF_Hand_1_Ca_BS"/>
</dbReference>
<dbReference type="InterPro" id="IPR002048">
    <property type="entry name" value="EF_hand_dom"/>
</dbReference>
<keyword evidence="1" id="KW-0106">Calcium</keyword>
<dbReference type="PROSITE" id="PS00018">
    <property type="entry name" value="EF_HAND_1"/>
    <property type="match status" value="1"/>
</dbReference>
<dbReference type="SUPFAM" id="SSF47473">
    <property type="entry name" value="EF-hand"/>
    <property type="match status" value="1"/>
</dbReference>
<dbReference type="EMBL" id="MPUH01000030">
    <property type="protein sequence ID" value="OMJ94193.1"/>
    <property type="molecule type" value="Genomic_DNA"/>
</dbReference>
<gene>
    <name evidence="3" type="ORF">SteCoe_2677</name>
</gene>
<evidence type="ECO:0000313" key="3">
    <source>
        <dbReference type="EMBL" id="OMJ94193.1"/>
    </source>
</evidence>
<organism evidence="3 4">
    <name type="scientific">Stentor coeruleus</name>
    <dbReference type="NCBI Taxonomy" id="5963"/>
    <lineage>
        <taxon>Eukaryota</taxon>
        <taxon>Sar</taxon>
        <taxon>Alveolata</taxon>
        <taxon>Ciliophora</taxon>
        <taxon>Postciliodesmatophora</taxon>
        <taxon>Heterotrichea</taxon>
        <taxon>Heterotrichida</taxon>
        <taxon>Stentoridae</taxon>
        <taxon>Stentor</taxon>
    </lineage>
</organism>
<proteinExistence type="predicted"/>
<protein>
    <recommendedName>
        <fullName evidence="2">EF-hand domain-containing protein</fullName>
    </recommendedName>
</protein>
<dbReference type="AlphaFoldDB" id="A0A1R2CYY6"/>
<name>A0A1R2CYY6_9CILI</name>
<keyword evidence="4" id="KW-1185">Reference proteome</keyword>
<accession>A0A1R2CYY6</accession>
<reference evidence="3 4" key="1">
    <citation type="submission" date="2016-11" db="EMBL/GenBank/DDBJ databases">
        <title>The macronuclear genome of Stentor coeruleus: a giant cell with tiny introns.</title>
        <authorList>
            <person name="Slabodnick M."/>
            <person name="Ruby J.G."/>
            <person name="Reiff S.B."/>
            <person name="Swart E.C."/>
            <person name="Gosai S."/>
            <person name="Prabakaran S."/>
            <person name="Witkowska E."/>
            <person name="Larue G.E."/>
            <person name="Fisher S."/>
            <person name="Freeman R.M."/>
            <person name="Gunawardena J."/>
            <person name="Chu W."/>
            <person name="Stover N.A."/>
            <person name="Gregory B.D."/>
            <person name="Nowacki M."/>
            <person name="Derisi J."/>
            <person name="Roy S.W."/>
            <person name="Marshall W.F."/>
            <person name="Sood P."/>
        </authorList>
    </citation>
    <scope>NUCLEOTIDE SEQUENCE [LARGE SCALE GENOMIC DNA]</scope>
    <source>
        <strain evidence="3">WM001</strain>
    </source>
</reference>
<dbReference type="GO" id="GO:0005509">
    <property type="term" value="F:calcium ion binding"/>
    <property type="evidence" value="ECO:0007669"/>
    <property type="project" value="InterPro"/>
</dbReference>
<dbReference type="InterPro" id="IPR011992">
    <property type="entry name" value="EF-hand-dom_pair"/>
</dbReference>
<evidence type="ECO:0000256" key="1">
    <source>
        <dbReference type="ARBA" id="ARBA00022837"/>
    </source>
</evidence>
<evidence type="ECO:0000313" key="4">
    <source>
        <dbReference type="Proteomes" id="UP000187209"/>
    </source>
</evidence>
<feature type="domain" description="EF-hand" evidence="2">
    <location>
        <begin position="173"/>
        <end position="208"/>
    </location>
</feature>